<comment type="caution">
    <text evidence="3">The sequence shown here is derived from an EMBL/GenBank/DDBJ whole genome shotgun (WGS) entry which is preliminary data.</text>
</comment>
<gene>
    <name evidence="3" type="ORF">QJS35_17685</name>
</gene>
<evidence type="ECO:0000259" key="2">
    <source>
        <dbReference type="Pfam" id="PF04909"/>
    </source>
</evidence>
<dbReference type="Pfam" id="PF04909">
    <property type="entry name" value="Amidohydro_2"/>
    <property type="match status" value="1"/>
</dbReference>
<dbReference type="Gene3D" id="3.20.20.140">
    <property type="entry name" value="Metal-dependent hydrolases"/>
    <property type="match status" value="1"/>
</dbReference>
<dbReference type="SUPFAM" id="SSF51556">
    <property type="entry name" value="Metallo-dependent hydrolases"/>
    <property type="match status" value="1"/>
</dbReference>
<sequence length="279" mass="32108">MKVDSHQHYWKPSRNDYGWLTPETGVLYADYMPDQLHPLLQQYNFDRTIVVQAAPTIAETEFLLSLCDKEETLAGVVGWLDLESDGFARDFARLLRNPYFVGIRPMLQDMDDDAYILRPKVIESLKALAEDDFPIDLQLRPRHLPHVVRLFEKMPKLKAVIDHLAKPYIADGTLEPWKQQIGEIARHGNVYCKLSGMVTEARQQWSPADFIPYVHHIVDVFGTDRIMFGSDWPVCLPTEYGEVVKLLLDALPETVTNEDREKLFGSNAIFFYQLKLGTV</sequence>
<dbReference type="RefSeq" id="WP_232186614.1">
    <property type="nucleotide sequence ID" value="NZ_JAIOAP010000009.1"/>
</dbReference>
<feature type="domain" description="Amidohydrolase-related" evidence="2">
    <location>
        <begin position="3"/>
        <end position="273"/>
    </location>
</feature>
<evidence type="ECO:0000256" key="1">
    <source>
        <dbReference type="ARBA" id="ARBA00038310"/>
    </source>
</evidence>
<name>A0ABV1KWR6_9BACL</name>
<evidence type="ECO:0000313" key="4">
    <source>
        <dbReference type="Proteomes" id="UP001493487"/>
    </source>
</evidence>
<dbReference type="InterPro" id="IPR032466">
    <property type="entry name" value="Metal_Hydrolase"/>
</dbReference>
<organism evidence="3 4">
    <name type="scientific">Cohnella silvisoli</name>
    <dbReference type="NCBI Taxonomy" id="2873699"/>
    <lineage>
        <taxon>Bacteria</taxon>
        <taxon>Bacillati</taxon>
        <taxon>Bacillota</taxon>
        <taxon>Bacilli</taxon>
        <taxon>Bacillales</taxon>
        <taxon>Paenibacillaceae</taxon>
        <taxon>Cohnella</taxon>
    </lineage>
</organism>
<dbReference type="EMBL" id="JASKHM010000010">
    <property type="protein sequence ID" value="MEQ4484232.1"/>
    <property type="molecule type" value="Genomic_DNA"/>
</dbReference>
<dbReference type="PANTHER" id="PTHR43569:SF2">
    <property type="entry name" value="AMIDOHYDROLASE-RELATED DOMAIN-CONTAINING PROTEIN"/>
    <property type="match status" value="1"/>
</dbReference>
<accession>A0ABV1KWR6</accession>
<dbReference type="PANTHER" id="PTHR43569">
    <property type="entry name" value="AMIDOHYDROLASE"/>
    <property type="match status" value="1"/>
</dbReference>
<dbReference type="Proteomes" id="UP001493487">
    <property type="component" value="Unassembled WGS sequence"/>
</dbReference>
<dbReference type="InterPro" id="IPR006680">
    <property type="entry name" value="Amidohydro-rel"/>
</dbReference>
<keyword evidence="4" id="KW-1185">Reference proteome</keyword>
<proteinExistence type="inferred from homology"/>
<dbReference type="InterPro" id="IPR052350">
    <property type="entry name" value="Metallo-dep_Lactonases"/>
</dbReference>
<evidence type="ECO:0000313" key="3">
    <source>
        <dbReference type="EMBL" id="MEQ4484232.1"/>
    </source>
</evidence>
<comment type="similarity">
    <text evidence="1">Belongs to the metallo-dependent hydrolases superfamily.</text>
</comment>
<reference evidence="3 4" key="1">
    <citation type="journal article" date="2023" name="Genome Announc.">
        <title>Pan-Genome Analyses of the Genus Cohnella and Proposal of the Novel Species Cohnella silvisoli sp. nov., Isolated from Forest Soil.</title>
        <authorList>
            <person name="Wang C."/>
            <person name="Mao L."/>
            <person name="Bao G."/>
            <person name="Zhu H."/>
        </authorList>
    </citation>
    <scope>NUCLEOTIDE SEQUENCE [LARGE SCALE GENOMIC DNA]</scope>
    <source>
        <strain evidence="3 4">NL03-T5-1</strain>
    </source>
</reference>
<protein>
    <submittedName>
        <fullName evidence="3">Amidohydrolase family protein</fullName>
    </submittedName>
</protein>